<gene>
    <name evidence="10" type="ORF">A3H61_02605</name>
</gene>
<evidence type="ECO:0000256" key="5">
    <source>
        <dbReference type="ARBA" id="ARBA00022692"/>
    </source>
</evidence>
<protein>
    <recommendedName>
        <fullName evidence="9">Type II secretion system protein GspF domain-containing protein</fullName>
    </recommendedName>
</protein>
<evidence type="ECO:0000256" key="7">
    <source>
        <dbReference type="ARBA" id="ARBA00023136"/>
    </source>
</evidence>
<name>A0A1G2A8T7_9BACT</name>
<keyword evidence="6 8" id="KW-1133">Transmembrane helix</keyword>
<feature type="transmembrane region" description="Helical" evidence="8">
    <location>
        <begin position="168"/>
        <end position="195"/>
    </location>
</feature>
<dbReference type="Proteomes" id="UP000178315">
    <property type="component" value="Unassembled WGS sequence"/>
</dbReference>
<keyword evidence="5 8" id="KW-0812">Transmembrane</keyword>
<dbReference type="PRINTS" id="PR00812">
    <property type="entry name" value="BCTERIALGSPF"/>
</dbReference>
<evidence type="ECO:0000256" key="3">
    <source>
        <dbReference type="ARBA" id="ARBA00022475"/>
    </source>
</evidence>
<dbReference type="InterPro" id="IPR018076">
    <property type="entry name" value="T2SS_GspF_dom"/>
</dbReference>
<sequence>MDTQQSFLDRINNAITAIKLTDKLFFTKNLGLMVRSGISLSQGLNSLAEQTENKKFRAVLQNIASLVREGKSLSESLTRHSDVFSEIFINMVQAGEESGNMEQVLKTLTNQMYKEHDLRSKVKGALAYPIVVFTAMTGITTGLVIFVVPKLTVMFSESNMKLPLPTLILLAISNMLVHYSYIVFPVFIALIILFLKARKTVRGKKLFHALTLRAPVIGRLAVKVNIARFARSLSSLLKTDIPVVQSFQITSKVLSNIYYREALEETAEKLKTGAHIHGILSGYTRLFPPTIIQMVSVGEETGKLDEILEEIANFYEEDLDTTLKNLPSLLEPILILCLGGTVGGIAIAIMLPIFSLSQAGGGA</sequence>
<keyword evidence="7 8" id="KW-0472">Membrane</keyword>
<evidence type="ECO:0000313" key="11">
    <source>
        <dbReference type="Proteomes" id="UP000178315"/>
    </source>
</evidence>
<dbReference type="InterPro" id="IPR003004">
    <property type="entry name" value="GspF/PilC"/>
</dbReference>
<dbReference type="Gene3D" id="1.20.81.30">
    <property type="entry name" value="Type II secretion system (T2SS), domain F"/>
    <property type="match status" value="2"/>
</dbReference>
<dbReference type="PANTHER" id="PTHR30012:SF0">
    <property type="entry name" value="TYPE II SECRETION SYSTEM PROTEIN F-RELATED"/>
    <property type="match status" value="1"/>
</dbReference>
<dbReference type="AlphaFoldDB" id="A0A1G2A8T7"/>
<evidence type="ECO:0000313" key="10">
    <source>
        <dbReference type="EMBL" id="OGY72906.1"/>
    </source>
</evidence>
<evidence type="ECO:0000256" key="1">
    <source>
        <dbReference type="ARBA" id="ARBA00004429"/>
    </source>
</evidence>
<feature type="domain" description="Type II secretion system protein GspF" evidence="9">
    <location>
        <begin position="26"/>
        <end position="149"/>
    </location>
</feature>
<dbReference type="EMBL" id="MHJU01000021">
    <property type="protein sequence ID" value="OGY72906.1"/>
    <property type="molecule type" value="Genomic_DNA"/>
</dbReference>
<evidence type="ECO:0000256" key="8">
    <source>
        <dbReference type="SAM" id="Phobius"/>
    </source>
</evidence>
<proteinExistence type="inferred from homology"/>
<dbReference type="FunFam" id="1.20.81.30:FF:000001">
    <property type="entry name" value="Type II secretion system protein F"/>
    <property type="match status" value="2"/>
</dbReference>
<organism evidence="10 11">
    <name type="scientific">Candidatus Jacksonbacteria bacterium RIFCSPLOWO2_02_FULL_44_20</name>
    <dbReference type="NCBI Taxonomy" id="1798460"/>
    <lineage>
        <taxon>Bacteria</taxon>
        <taxon>Candidatus Jacksoniibacteriota</taxon>
    </lineage>
</organism>
<comment type="similarity">
    <text evidence="2">Belongs to the GSP F family.</text>
</comment>
<reference evidence="10 11" key="1">
    <citation type="journal article" date="2016" name="Nat. Commun.">
        <title>Thousands of microbial genomes shed light on interconnected biogeochemical processes in an aquifer system.</title>
        <authorList>
            <person name="Anantharaman K."/>
            <person name="Brown C.T."/>
            <person name="Hug L.A."/>
            <person name="Sharon I."/>
            <person name="Castelle C.J."/>
            <person name="Probst A.J."/>
            <person name="Thomas B.C."/>
            <person name="Singh A."/>
            <person name="Wilkins M.J."/>
            <person name="Karaoz U."/>
            <person name="Brodie E.L."/>
            <person name="Williams K.H."/>
            <person name="Hubbard S.S."/>
            <person name="Banfield J.F."/>
        </authorList>
    </citation>
    <scope>NUCLEOTIDE SEQUENCE [LARGE SCALE GENOMIC DNA]</scope>
</reference>
<dbReference type="InterPro" id="IPR042094">
    <property type="entry name" value="T2SS_GspF_sf"/>
</dbReference>
<dbReference type="Pfam" id="PF00482">
    <property type="entry name" value="T2SSF"/>
    <property type="match status" value="2"/>
</dbReference>
<evidence type="ECO:0000256" key="4">
    <source>
        <dbReference type="ARBA" id="ARBA00022519"/>
    </source>
</evidence>
<evidence type="ECO:0000256" key="2">
    <source>
        <dbReference type="ARBA" id="ARBA00005745"/>
    </source>
</evidence>
<keyword evidence="3" id="KW-1003">Cell membrane</keyword>
<dbReference type="GO" id="GO:0005886">
    <property type="term" value="C:plasma membrane"/>
    <property type="evidence" value="ECO:0007669"/>
    <property type="project" value="UniProtKB-SubCell"/>
</dbReference>
<feature type="transmembrane region" description="Helical" evidence="8">
    <location>
        <begin position="126"/>
        <end position="148"/>
    </location>
</feature>
<feature type="domain" description="Type II secretion system protein GspF" evidence="9">
    <location>
        <begin position="229"/>
        <end position="352"/>
    </location>
</feature>
<evidence type="ECO:0000256" key="6">
    <source>
        <dbReference type="ARBA" id="ARBA00022989"/>
    </source>
</evidence>
<feature type="transmembrane region" description="Helical" evidence="8">
    <location>
        <begin position="333"/>
        <end position="354"/>
    </location>
</feature>
<comment type="subcellular location">
    <subcellularLocation>
        <location evidence="1">Cell inner membrane</location>
        <topology evidence="1">Multi-pass membrane protein</topology>
    </subcellularLocation>
</comment>
<accession>A0A1G2A8T7</accession>
<keyword evidence="4" id="KW-0997">Cell inner membrane</keyword>
<dbReference type="PANTHER" id="PTHR30012">
    <property type="entry name" value="GENERAL SECRETION PATHWAY PROTEIN"/>
    <property type="match status" value="1"/>
</dbReference>
<evidence type="ECO:0000259" key="9">
    <source>
        <dbReference type="Pfam" id="PF00482"/>
    </source>
</evidence>
<comment type="caution">
    <text evidence="10">The sequence shown here is derived from an EMBL/GenBank/DDBJ whole genome shotgun (WGS) entry which is preliminary data.</text>
</comment>